<evidence type="ECO:0000256" key="18">
    <source>
        <dbReference type="PIRSR" id="PIRSR017205-3"/>
    </source>
</evidence>
<evidence type="ECO:0000256" key="12">
    <source>
        <dbReference type="ARBA" id="ARBA00023136"/>
    </source>
</evidence>
<evidence type="ECO:0000256" key="19">
    <source>
        <dbReference type="SAM" id="SignalP"/>
    </source>
</evidence>
<evidence type="ECO:0000256" key="7">
    <source>
        <dbReference type="ARBA" id="ARBA00022729"/>
    </source>
</evidence>
<name>A0A9P0FP63_BRAAE</name>
<evidence type="ECO:0000256" key="17">
    <source>
        <dbReference type="PIRSR" id="PIRSR017205-2"/>
    </source>
</evidence>
<keyword evidence="21" id="KW-1185">Reference proteome</keyword>
<keyword evidence="7 19" id="KW-0732">Signal</keyword>
<dbReference type="GO" id="GO:0005789">
    <property type="term" value="C:endoplasmic reticulum membrane"/>
    <property type="evidence" value="ECO:0007669"/>
    <property type="project" value="UniProtKB-SubCell"/>
</dbReference>
<dbReference type="Pfam" id="PF04137">
    <property type="entry name" value="ERO1"/>
    <property type="match status" value="1"/>
</dbReference>
<evidence type="ECO:0000256" key="13">
    <source>
        <dbReference type="ARBA" id="ARBA00023157"/>
    </source>
</evidence>
<feature type="active site" description="Nucleophile" evidence="16">
    <location>
        <position position="375"/>
    </location>
</feature>
<evidence type="ECO:0000313" key="21">
    <source>
        <dbReference type="Proteomes" id="UP001154078"/>
    </source>
</evidence>
<feature type="active site" evidence="16">
    <location>
        <position position="378"/>
    </location>
</feature>
<dbReference type="EMBL" id="OV121140">
    <property type="protein sequence ID" value="CAH0563623.1"/>
    <property type="molecule type" value="Genomic_DNA"/>
</dbReference>
<dbReference type="SUPFAM" id="SSF110019">
    <property type="entry name" value="ERO1-like"/>
    <property type="match status" value="1"/>
</dbReference>
<evidence type="ECO:0000256" key="3">
    <source>
        <dbReference type="ARBA" id="ARBA00008277"/>
    </source>
</evidence>
<dbReference type="AlphaFoldDB" id="A0A9P0FP63"/>
<organism evidence="20 21">
    <name type="scientific">Brassicogethes aeneus</name>
    <name type="common">Rape pollen beetle</name>
    <name type="synonym">Meligethes aeneus</name>
    <dbReference type="NCBI Taxonomy" id="1431903"/>
    <lineage>
        <taxon>Eukaryota</taxon>
        <taxon>Metazoa</taxon>
        <taxon>Ecdysozoa</taxon>
        <taxon>Arthropoda</taxon>
        <taxon>Hexapoda</taxon>
        <taxon>Insecta</taxon>
        <taxon>Pterygota</taxon>
        <taxon>Neoptera</taxon>
        <taxon>Endopterygota</taxon>
        <taxon>Coleoptera</taxon>
        <taxon>Polyphaga</taxon>
        <taxon>Cucujiformia</taxon>
        <taxon>Nitidulidae</taxon>
        <taxon>Meligethinae</taxon>
        <taxon>Brassicogethes</taxon>
    </lineage>
</organism>
<evidence type="ECO:0000313" key="20">
    <source>
        <dbReference type="EMBL" id="CAH0563623.1"/>
    </source>
</evidence>
<protein>
    <submittedName>
        <fullName evidence="20">Uncharacterized protein</fullName>
    </submittedName>
</protein>
<comment type="similarity">
    <text evidence="3">Belongs to the EROs family.</text>
</comment>
<dbReference type="GO" id="GO:0071949">
    <property type="term" value="F:FAD binding"/>
    <property type="evidence" value="ECO:0007669"/>
    <property type="project" value="InterPro"/>
</dbReference>
<keyword evidence="10" id="KW-0249">Electron transport</keyword>
<comment type="subcellular location">
    <subcellularLocation>
        <location evidence="2">Endoplasmic reticulum membrane</location>
        <topology evidence="2">Peripheral membrane protein</topology>
        <orientation evidence="2">Lumenal side</orientation>
    </subcellularLocation>
</comment>
<dbReference type="InterPro" id="IPR007266">
    <property type="entry name" value="Ero1"/>
</dbReference>
<evidence type="ECO:0000256" key="16">
    <source>
        <dbReference type="PIRSR" id="PIRSR017205-1"/>
    </source>
</evidence>
<comment type="subunit">
    <text evidence="4">May function both as a monomer and a homodimer.</text>
</comment>
<dbReference type="PANTHER" id="PTHR12613">
    <property type="entry name" value="ERO1-RELATED"/>
    <property type="match status" value="1"/>
</dbReference>
<dbReference type="GO" id="GO:0016972">
    <property type="term" value="F:thiol oxidase activity"/>
    <property type="evidence" value="ECO:0007669"/>
    <property type="project" value="InterPro"/>
</dbReference>
<evidence type="ECO:0000256" key="14">
    <source>
        <dbReference type="ARBA" id="ARBA00023180"/>
    </source>
</evidence>
<keyword evidence="11" id="KW-0560">Oxidoreductase</keyword>
<feature type="binding site" evidence="17">
    <location>
        <position position="239"/>
    </location>
    <ligand>
        <name>FAD</name>
        <dbReference type="ChEBI" id="CHEBI:57692"/>
    </ligand>
</feature>
<feature type="signal peptide" evidence="19">
    <location>
        <begin position="1"/>
        <end position="21"/>
    </location>
</feature>
<evidence type="ECO:0000256" key="11">
    <source>
        <dbReference type="ARBA" id="ARBA00023002"/>
    </source>
</evidence>
<dbReference type="PIRSF" id="PIRSF017205">
    <property type="entry name" value="ERO1"/>
    <property type="match status" value="1"/>
</dbReference>
<dbReference type="Proteomes" id="UP001154078">
    <property type="component" value="Chromosome 9"/>
</dbReference>
<keyword evidence="5" id="KW-0813">Transport</keyword>
<evidence type="ECO:0000256" key="8">
    <source>
        <dbReference type="ARBA" id="ARBA00022824"/>
    </source>
</evidence>
<feature type="binding site" evidence="17">
    <location>
        <position position="195"/>
    </location>
    <ligand>
        <name>FAD</name>
        <dbReference type="ChEBI" id="CHEBI:57692"/>
    </ligand>
</feature>
<reference evidence="20" key="1">
    <citation type="submission" date="2021-12" db="EMBL/GenBank/DDBJ databases">
        <authorList>
            <person name="King R."/>
        </authorList>
    </citation>
    <scope>NUCLEOTIDE SEQUENCE</scope>
</reference>
<evidence type="ECO:0000256" key="6">
    <source>
        <dbReference type="ARBA" id="ARBA00022630"/>
    </source>
</evidence>
<evidence type="ECO:0000256" key="2">
    <source>
        <dbReference type="ARBA" id="ARBA00004367"/>
    </source>
</evidence>
<accession>A0A9P0FP63</accession>
<keyword evidence="12" id="KW-0472">Membrane</keyword>
<dbReference type="InterPro" id="IPR037192">
    <property type="entry name" value="ERO1-like_sf"/>
</dbReference>
<evidence type="ECO:0000256" key="4">
    <source>
        <dbReference type="ARBA" id="ARBA00011802"/>
    </source>
</evidence>
<dbReference type="GO" id="GO:0015035">
    <property type="term" value="F:protein-disulfide reductase activity"/>
    <property type="evidence" value="ECO:0007669"/>
    <property type="project" value="InterPro"/>
</dbReference>
<keyword evidence="9 17" id="KW-0274">FAD</keyword>
<feature type="disulfide bond" description="Redox-active" evidence="18">
    <location>
        <begin position="90"/>
        <end position="95"/>
    </location>
</feature>
<evidence type="ECO:0000256" key="15">
    <source>
        <dbReference type="ARBA" id="ARBA00023284"/>
    </source>
</evidence>
<feature type="chain" id="PRO_5040391519" evidence="19">
    <location>
        <begin position="22"/>
        <end position="457"/>
    </location>
</feature>
<dbReference type="PANTHER" id="PTHR12613:SF0">
    <property type="entry name" value="ERO1-LIKE PROTEIN"/>
    <property type="match status" value="1"/>
</dbReference>
<dbReference type="GO" id="GO:0034975">
    <property type="term" value="P:protein folding in endoplasmic reticulum"/>
    <property type="evidence" value="ECO:0007669"/>
    <property type="project" value="InterPro"/>
</dbReference>
<proteinExistence type="inferred from homology"/>
<comment type="cofactor">
    <cofactor evidence="1 17">
        <name>FAD</name>
        <dbReference type="ChEBI" id="CHEBI:57692"/>
    </cofactor>
</comment>
<keyword evidence="13 18" id="KW-1015">Disulfide bond</keyword>
<evidence type="ECO:0000256" key="9">
    <source>
        <dbReference type="ARBA" id="ARBA00022827"/>
    </source>
</evidence>
<keyword evidence="8" id="KW-0256">Endoplasmic reticulum</keyword>
<feature type="binding site" evidence="17">
    <location>
        <position position="274"/>
    </location>
    <ligand>
        <name>FAD</name>
        <dbReference type="ChEBI" id="CHEBI:57692"/>
    </ligand>
</feature>
<evidence type="ECO:0000256" key="1">
    <source>
        <dbReference type="ARBA" id="ARBA00001974"/>
    </source>
</evidence>
<feature type="binding site" evidence="17">
    <location>
        <position position="236"/>
    </location>
    <ligand>
        <name>FAD</name>
        <dbReference type="ChEBI" id="CHEBI:57692"/>
    </ligand>
</feature>
<gene>
    <name evidence="20" type="ORF">MELIAE_LOCUS12397</name>
</gene>
<keyword evidence="6" id="KW-0285">Flavoprotein</keyword>
<feature type="binding site" evidence="17">
    <location>
        <position position="182"/>
    </location>
    <ligand>
        <name>FAD</name>
        <dbReference type="ChEBI" id="CHEBI:57692"/>
    </ligand>
</feature>
<keyword evidence="15" id="KW-0676">Redox-active center</keyword>
<keyword evidence="14" id="KW-0325">Glycoprotein</keyword>
<dbReference type="OrthoDB" id="269384at2759"/>
<evidence type="ECO:0000256" key="10">
    <source>
        <dbReference type="ARBA" id="ARBA00022982"/>
    </source>
</evidence>
<feature type="binding site" evidence="17">
    <location>
        <position position="184"/>
    </location>
    <ligand>
        <name>FAD</name>
        <dbReference type="ChEBI" id="CHEBI:57692"/>
    </ligand>
</feature>
<sequence>MRGSRVVLAVHFAVFVQCCSGYFNLEKENDCFCNLQGKVDECSCNIDTVDYFNNIKIYPRLKSLLEKDYFRYFKVNLKRECPFWEDDSKCSMRFCNVESCGEKDLPPGLKGAKNENKYTKEVNEQCSELNNEYDHLDTTLSEKAQKDIDLWNKYDDATDNFCIIDENDSDSEYVDLLKNPERYTGYKGKSARRIWESIYLENCFRPKYSSNLNLYIQNGILSELCLEERVFYRAISGLHASINTHLSAIYLLSDNKFGDPKGVWGPNLQEFQRRFSEETTNGEGPNWLRNLYFVYLLELRALAKAAPYLEKEEYYTGNENEDWDTQMAIKDLLGVISRFPDHFDEKIMFNGDKNLKYEFREHFRNVSRIMDCVGCPKCKVWGKLQTQGLGTALKILFSGKFDNLENTNSKKRFQLQRNEIVALVNAIGRLSTSIYKLDDFKNMLNNKGVNKNNNIFN</sequence>
<evidence type="ECO:0000256" key="5">
    <source>
        <dbReference type="ARBA" id="ARBA00022448"/>
    </source>
</evidence>
<feature type="disulfide bond" description="Redox-active" evidence="18">
    <location>
        <begin position="375"/>
        <end position="378"/>
    </location>
</feature>